<name>A0ABN1RVR6_9ACTN</name>
<accession>A0ABN1RVR6</accession>
<proteinExistence type="predicted"/>
<reference evidence="1 2" key="1">
    <citation type="journal article" date="2019" name="Int. J. Syst. Evol. Microbiol.">
        <title>The Global Catalogue of Microorganisms (GCM) 10K type strain sequencing project: providing services to taxonomists for standard genome sequencing and annotation.</title>
        <authorList>
            <consortium name="The Broad Institute Genomics Platform"/>
            <consortium name="The Broad Institute Genome Sequencing Center for Infectious Disease"/>
            <person name="Wu L."/>
            <person name="Ma J."/>
        </authorList>
    </citation>
    <scope>NUCLEOTIDE SEQUENCE [LARGE SCALE GENOMIC DNA]</scope>
    <source>
        <strain evidence="1 2">JCM 10696</strain>
    </source>
</reference>
<organism evidence="1 2">
    <name type="scientific">Actinocorallia libanotica</name>
    <dbReference type="NCBI Taxonomy" id="46162"/>
    <lineage>
        <taxon>Bacteria</taxon>
        <taxon>Bacillati</taxon>
        <taxon>Actinomycetota</taxon>
        <taxon>Actinomycetes</taxon>
        <taxon>Streptosporangiales</taxon>
        <taxon>Thermomonosporaceae</taxon>
        <taxon>Actinocorallia</taxon>
    </lineage>
</organism>
<evidence type="ECO:0000313" key="1">
    <source>
        <dbReference type="EMBL" id="GAA0965479.1"/>
    </source>
</evidence>
<protein>
    <submittedName>
        <fullName evidence="1">Uncharacterized protein</fullName>
    </submittedName>
</protein>
<dbReference type="EMBL" id="BAAAHH010000038">
    <property type="protein sequence ID" value="GAA0965479.1"/>
    <property type="molecule type" value="Genomic_DNA"/>
</dbReference>
<gene>
    <name evidence="1" type="ORF">GCM10009550_65760</name>
</gene>
<sequence length="126" mass="13195">MGPVGEECEGAEEGGAFVGERVAACGAGSFGVQDAEFAFEVGEAADVLVEGALEDEQGPLPADRQECLSDGARSRLDRHGARLRSVACPVVLSGWLRSPKWRRAGCQVSKSVAAVRPRPARSVARS</sequence>
<dbReference type="Proteomes" id="UP001500665">
    <property type="component" value="Unassembled WGS sequence"/>
</dbReference>
<keyword evidence="2" id="KW-1185">Reference proteome</keyword>
<comment type="caution">
    <text evidence="1">The sequence shown here is derived from an EMBL/GenBank/DDBJ whole genome shotgun (WGS) entry which is preliminary data.</text>
</comment>
<evidence type="ECO:0000313" key="2">
    <source>
        <dbReference type="Proteomes" id="UP001500665"/>
    </source>
</evidence>